<dbReference type="InterPro" id="IPR005467">
    <property type="entry name" value="His_kinase_dom"/>
</dbReference>
<dbReference type="RefSeq" id="WP_090312199.1">
    <property type="nucleotide sequence ID" value="NZ_FNFE01000010.1"/>
</dbReference>
<evidence type="ECO:0000256" key="2">
    <source>
        <dbReference type="ARBA" id="ARBA00012438"/>
    </source>
</evidence>
<dbReference type="SUPFAM" id="SSF47384">
    <property type="entry name" value="Homodimeric domain of signal transducing histidine kinase"/>
    <property type="match status" value="1"/>
</dbReference>
<comment type="catalytic activity">
    <reaction evidence="1">
        <text>ATP + protein L-histidine = ADP + protein N-phospho-L-histidine.</text>
        <dbReference type="EC" id="2.7.13.3"/>
    </reaction>
</comment>
<name>A0A1G9GV94_9EURY</name>
<sequence>MSYWNRLFTVLGVLILASAGGSILYTLVINGDRPEVALLEVVIDAVLIGFPGAVMVYVGVWLPTTTIPPELYSRIAAWTAGGVAAITLAVGLRELHPGIDLDLTVGTHLILLSIGSVTGLLAGVQNARTLTQAKALERKNAELEQKYELERQNERLRQTEQRLEEAVSELESSNERLEEFAYAVSHDLQEPLRMVTSYLELLERRYGDDLDEDAEEFIEYAVDGADRMRAMIDGLLEYSRVETEGEQFEPVDLDAVLDDVCTDLQFKIEEHDAELTREPLPTVDGDENQLRQVFQNLLSNAIDYSGDEPPRIHVSAEPSREDGTAPGTAGTEWTIAVRDEGVGIDPDDRDRIFNIFQRLHSIDEQSGSGIGLAVCKRIVERHGVRANSVRPDSTDERSESVGGEIWVESEPGVGSTFRFTLPEENQESKNRQPGEGAVDSLRRPD</sequence>
<feature type="domain" description="Histidine kinase" evidence="9">
    <location>
        <begin position="183"/>
        <end position="425"/>
    </location>
</feature>
<dbReference type="PANTHER" id="PTHR43304:SF1">
    <property type="entry name" value="PAC DOMAIN-CONTAINING PROTEIN"/>
    <property type="match status" value="1"/>
</dbReference>
<dbReference type="Pfam" id="PF00512">
    <property type="entry name" value="HisKA"/>
    <property type="match status" value="1"/>
</dbReference>
<evidence type="ECO:0000259" key="9">
    <source>
        <dbReference type="PROSITE" id="PS50109"/>
    </source>
</evidence>
<evidence type="ECO:0000256" key="1">
    <source>
        <dbReference type="ARBA" id="ARBA00000085"/>
    </source>
</evidence>
<keyword evidence="8" id="KW-1133">Transmembrane helix</keyword>
<dbReference type="AlphaFoldDB" id="A0A1G9GV94"/>
<dbReference type="OrthoDB" id="106630at2157"/>
<dbReference type="GO" id="GO:0000155">
    <property type="term" value="F:phosphorelay sensor kinase activity"/>
    <property type="evidence" value="ECO:0007669"/>
    <property type="project" value="InterPro"/>
</dbReference>
<dbReference type="InterPro" id="IPR004358">
    <property type="entry name" value="Sig_transdc_His_kin-like_C"/>
</dbReference>
<keyword evidence="3" id="KW-0597">Phosphoprotein</keyword>
<evidence type="ECO:0000256" key="7">
    <source>
        <dbReference type="SAM" id="MobiDB-lite"/>
    </source>
</evidence>
<dbReference type="SMART" id="SM00388">
    <property type="entry name" value="HisKA"/>
    <property type="match status" value="1"/>
</dbReference>
<evidence type="ECO:0000313" key="10">
    <source>
        <dbReference type="EMBL" id="SDL04578.1"/>
    </source>
</evidence>
<keyword evidence="8" id="KW-0812">Transmembrane</keyword>
<keyword evidence="4" id="KW-0808">Transferase</keyword>
<keyword evidence="5 10" id="KW-0418">Kinase</keyword>
<dbReference type="PRINTS" id="PR00344">
    <property type="entry name" value="BCTRLSENSOR"/>
</dbReference>
<dbReference type="Pfam" id="PF02518">
    <property type="entry name" value="HATPase_c"/>
    <property type="match status" value="1"/>
</dbReference>
<keyword evidence="8" id="KW-0472">Membrane</keyword>
<proteinExistence type="predicted"/>
<feature type="transmembrane region" description="Helical" evidence="8">
    <location>
        <begin position="75"/>
        <end position="93"/>
    </location>
</feature>
<evidence type="ECO:0000256" key="6">
    <source>
        <dbReference type="SAM" id="Coils"/>
    </source>
</evidence>
<dbReference type="STRING" id="1095776.SAMN04515672_0024"/>
<dbReference type="PROSITE" id="PS50109">
    <property type="entry name" value="HIS_KIN"/>
    <property type="match status" value="1"/>
</dbReference>
<dbReference type="Proteomes" id="UP000198882">
    <property type="component" value="Unassembled WGS sequence"/>
</dbReference>
<dbReference type="InterPro" id="IPR003661">
    <property type="entry name" value="HisK_dim/P_dom"/>
</dbReference>
<feature type="transmembrane region" description="Helical" evidence="8">
    <location>
        <begin position="105"/>
        <end position="124"/>
    </location>
</feature>
<dbReference type="InterPro" id="IPR036890">
    <property type="entry name" value="HATPase_C_sf"/>
</dbReference>
<evidence type="ECO:0000256" key="5">
    <source>
        <dbReference type="ARBA" id="ARBA00022777"/>
    </source>
</evidence>
<dbReference type="Gene3D" id="3.30.565.10">
    <property type="entry name" value="Histidine kinase-like ATPase, C-terminal domain"/>
    <property type="match status" value="1"/>
</dbReference>
<gene>
    <name evidence="10" type="ORF">SAMN04515672_0024</name>
</gene>
<organism evidence="10 11">
    <name type="scientific">Natronorubrum texcoconense</name>
    <dbReference type="NCBI Taxonomy" id="1095776"/>
    <lineage>
        <taxon>Archaea</taxon>
        <taxon>Methanobacteriati</taxon>
        <taxon>Methanobacteriota</taxon>
        <taxon>Stenosarchaea group</taxon>
        <taxon>Halobacteria</taxon>
        <taxon>Halobacteriales</taxon>
        <taxon>Natrialbaceae</taxon>
        <taxon>Natronorubrum</taxon>
    </lineage>
</organism>
<dbReference type="Gene3D" id="1.10.287.130">
    <property type="match status" value="1"/>
</dbReference>
<keyword evidence="6" id="KW-0175">Coiled coil</keyword>
<dbReference type="CDD" id="cd00082">
    <property type="entry name" value="HisKA"/>
    <property type="match status" value="1"/>
</dbReference>
<accession>A0A1G9GV94</accession>
<dbReference type="SMART" id="SM00387">
    <property type="entry name" value="HATPase_c"/>
    <property type="match status" value="1"/>
</dbReference>
<dbReference type="InterPro" id="IPR003594">
    <property type="entry name" value="HATPase_dom"/>
</dbReference>
<evidence type="ECO:0000256" key="4">
    <source>
        <dbReference type="ARBA" id="ARBA00022679"/>
    </source>
</evidence>
<evidence type="ECO:0000313" key="11">
    <source>
        <dbReference type="Proteomes" id="UP000198882"/>
    </source>
</evidence>
<feature type="region of interest" description="Disordered" evidence="7">
    <location>
        <begin position="386"/>
        <end position="445"/>
    </location>
</feature>
<dbReference type="InterPro" id="IPR052162">
    <property type="entry name" value="Sensor_kinase/Photoreceptor"/>
</dbReference>
<evidence type="ECO:0000256" key="8">
    <source>
        <dbReference type="SAM" id="Phobius"/>
    </source>
</evidence>
<dbReference type="InterPro" id="IPR036097">
    <property type="entry name" value="HisK_dim/P_sf"/>
</dbReference>
<feature type="transmembrane region" description="Helical" evidence="8">
    <location>
        <begin position="7"/>
        <end position="29"/>
    </location>
</feature>
<dbReference type="EC" id="2.7.13.3" evidence="2"/>
<dbReference type="SUPFAM" id="SSF55874">
    <property type="entry name" value="ATPase domain of HSP90 chaperone/DNA topoisomerase II/histidine kinase"/>
    <property type="match status" value="1"/>
</dbReference>
<reference evidence="11" key="1">
    <citation type="submission" date="2016-10" db="EMBL/GenBank/DDBJ databases">
        <authorList>
            <person name="Varghese N."/>
            <person name="Submissions S."/>
        </authorList>
    </citation>
    <scope>NUCLEOTIDE SEQUENCE [LARGE SCALE GENOMIC DNA]</scope>
    <source>
        <strain evidence="11">B4,CECT 8067,JCM 17497</strain>
    </source>
</reference>
<dbReference type="Pfam" id="PF16926">
    <property type="entry name" value="HisKA_4TM"/>
    <property type="match status" value="1"/>
</dbReference>
<dbReference type="PANTHER" id="PTHR43304">
    <property type="entry name" value="PHYTOCHROME-LIKE PROTEIN CPH1"/>
    <property type="match status" value="1"/>
</dbReference>
<dbReference type="InterPro" id="IPR031623">
    <property type="entry name" value="HisKA_4TM"/>
</dbReference>
<keyword evidence="11" id="KW-1185">Reference proteome</keyword>
<dbReference type="EMBL" id="FNFE01000010">
    <property type="protein sequence ID" value="SDL04578.1"/>
    <property type="molecule type" value="Genomic_DNA"/>
</dbReference>
<feature type="coiled-coil region" evidence="6">
    <location>
        <begin position="126"/>
        <end position="180"/>
    </location>
</feature>
<protein>
    <recommendedName>
        <fullName evidence="2">histidine kinase</fullName>
        <ecNumber evidence="2">2.7.13.3</ecNumber>
    </recommendedName>
</protein>
<feature type="transmembrane region" description="Helical" evidence="8">
    <location>
        <begin position="41"/>
        <end position="63"/>
    </location>
</feature>
<evidence type="ECO:0000256" key="3">
    <source>
        <dbReference type="ARBA" id="ARBA00022553"/>
    </source>
</evidence>